<sequence>MNKFSRYLKGFYLALFSPLVFAFSVPSAPDMNVQSYILVDYHSNKVLAEKDSEKRIDPASLTKMMTVYIVDAELESGRLSLDQEIAVSDKAWRTEGSRMFVETGKKIKVDDLLKGVIIQSGNDASVALAEYVAGTEEAFAELMNQQAVKLGMKNTHFTNATGIPDPNHYTTAKDLSILSQALVRDFPDSYKVYSEKWFTFNGIRQPNRNRLLWSEPTVDGIKTGHSSTAGFCLAASALKDGMRLISIVVGAENDNTRNQYSQQLLRYGFRFYETHRLFEAQKPIESSRIWMGTKKNVALGLTEDLYITIPQGTYKDIDAKIHVDKNLQAPIVKGALQGKLTVNIGDNLVAEQPLIALEGVDKGSLWMRIQDYVSLGFHKVLKSKESEA</sequence>
<dbReference type="GO" id="GO:0008360">
    <property type="term" value="P:regulation of cell shape"/>
    <property type="evidence" value="ECO:0007669"/>
    <property type="project" value="UniProtKB-KW"/>
</dbReference>
<comment type="caution">
    <text evidence="18">The sequence shown here is derived from an EMBL/GenBank/DDBJ whole genome shotgun (WGS) entry which is preliminary data.</text>
</comment>
<feature type="active site" evidence="13">
    <location>
        <position position="120"/>
    </location>
</feature>
<dbReference type="Proteomes" id="UP000051494">
    <property type="component" value="Unassembled WGS sequence"/>
</dbReference>
<feature type="active site" description="Acyl-ester intermediate" evidence="13">
    <location>
        <position position="60"/>
    </location>
</feature>
<reference evidence="19" key="3">
    <citation type="submission" date="2021-06" db="EMBL/GenBank/DDBJ databases">
        <title>Genomic Description and Analysis of Intracellular Bacteria, Candidatus Berkiella cookevillensis and Candidatus Berkiella aquae.</title>
        <authorList>
            <person name="Kidane D.T."/>
            <person name="Mehari Y.T."/>
            <person name="Rice F.C."/>
            <person name="Arivett B.A."/>
            <person name="Farone A.L."/>
            <person name="Berk S.G."/>
            <person name="Farone M.B."/>
        </authorList>
    </citation>
    <scope>NUCLEOTIDE SEQUENCE</scope>
    <source>
        <strain evidence="19">CC99</strain>
    </source>
</reference>
<reference evidence="19" key="2">
    <citation type="journal article" date="2016" name="Genome Announc.">
        <title>Draft Genome Sequences of Two Novel Amoeba-Resistant Intranuclear Bacteria, 'Candidatus Berkiella cookevillensis' and 'Candidatus Berkiella aquae'.</title>
        <authorList>
            <person name="Mehari Y.T."/>
            <person name="Arivett B.A."/>
            <person name="Farone A.L."/>
            <person name="Gunderson J.H."/>
            <person name="Farone M.B."/>
        </authorList>
    </citation>
    <scope>NUCLEOTIDE SEQUENCE</scope>
    <source>
        <strain evidence="19">CC99</strain>
    </source>
</reference>
<evidence type="ECO:0000256" key="16">
    <source>
        <dbReference type="SAM" id="SignalP"/>
    </source>
</evidence>
<evidence type="ECO:0000256" key="2">
    <source>
        <dbReference type="ARBA" id="ARBA00004752"/>
    </source>
</evidence>
<comment type="similarity">
    <text evidence="3 15">Belongs to the peptidase S11 family.</text>
</comment>
<keyword evidence="7 16" id="KW-0732">Signal</keyword>
<dbReference type="Pfam" id="PF07943">
    <property type="entry name" value="PBP5_C"/>
    <property type="match status" value="1"/>
</dbReference>
<comment type="pathway">
    <text evidence="2">Cell wall biogenesis; peptidoglycan biosynthesis.</text>
</comment>
<evidence type="ECO:0000256" key="11">
    <source>
        <dbReference type="ARBA" id="ARBA00023316"/>
    </source>
</evidence>
<dbReference type="STRING" id="437022.CC99x_01437"/>
<evidence type="ECO:0000256" key="4">
    <source>
        <dbReference type="ARBA" id="ARBA00012448"/>
    </source>
</evidence>
<evidence type="ECO:0000313" key="19">
    <source>
        <dbReference type="EMBL" id="MCS5707870.1"/>
    </source>
</evidence>
<keyword evidence="10" id="KW-0573">Peptidoglycan synthesis</keyword>
<keyword evidence="20" id="KW-1185">Reference proteome</keyword>
<keyword evidence="9" id="KW-0133">Cell shape</keyword>
<evidence type="ECO:0000256" key="5">
    <source>
        <dbReference type="ARBA" id="ARBA00022645"/>
    </source>
</evidence>
<dbReference type="AlphaFoldDB" id="A0A0Q9YRG9"/>
<feature type="chain" id="PRO_5043129780" description="serine-type D-Ala-D-Ala carboxypeptidase" evidence="16">
    <location>
        <begin position="23"/>
        <end position="388"/>
    </location>
</feature>
<dbReference type="InterPro" id="IPR037167">
    <property type="entry name" value="Peptidase_S11_C_sf"/>
</dbReference>
<dbReference type="PATRIC" id="fig|1590042.3.peg.1463"/>
<keyword evidence="8 18" id="KW-0378">Hydrolase</keyword>
<dbReference type="GO" id="GO:0009252">
    <property type="term" value="P:peptidoglycan biosynthetic process"/>
    <property type="evidence" value="ECO:0007669"/>
    <property type="project" value="UniProtKB-UniPathway"/>
</dbReference>
<feature type="domain" description="Peptidase S11 D-Ala-D-Ala carboxypeptidase A C-terminal" evidence="17">
    <location>
        <begin position="272"/>
        <end position="362"/>
    </location>
</feature>
<feature type="binding site" evidence="14">
    <location>
        <position position="222"/>
    </location>
    <ligand>
        <name>substrate</name>
    </ligand>
</feature>
<evidence type="ECO:0000256" key="8">
    <source>
        <dbReference type="ARBA" id="ARBA00022801"/>
    </source>
</evidence>
<dbReference type="Gene3D" id="3.40.710.10">
    <property type="entry name" value="DD-peptidase/beta-lactamase superfamily"/>
    <property type="match status" value="1"/>
</dbReference>
<keyword evidence="5 18" id="KW-0121">Carboxypeptidase</keyword>
<dbReference type="PANTHER" id="PTHR21581">
    <property type="entry name" value="D-ALANYL-D-ALANINE CARBOXYPEPTIDASE"/>
    <property type="match status" value="1"/>
</dbReference>
<dbReference type="SUPFAM" id="SSF56601">
    <property type="entry name" value="beta-lactamase/transpeptidase-like"/>
    <property type="match status" value="1"/>
</dbReference>
<dbReference type="EC" id="3.4.16.4" evidence="4"/>
<proteinExistence type="inferred from homology"/>
<evidence type="ECO:0000256" key="12">
    <source>
        <dbReference type="ARBA" id="ARBA00034000"/>
    </source>
</evidence>
<evidence type="ECO:0000313" key="18">
    <source>
        <dbReference type="EMBL" id="KRG18552.1"/>
    </source>
</evidence>
<evidence type="ECO:0000256" key="3">
    <source>
        <dbReference type="ARBA" id="ARBA00007164"/>
    </source>
</evidence>
<evidence type="ECO:0000256" key="13">
    <source>
        <dbReference type="PIRSR" id="PIRSR618044-1"/>
    </source>
</evidence>
<dbReference type="InterPro" id="IPR012338">
    <property type="entry name" value="Beta-lactam/transpept-like"/>
</dbReference>
<evidence type="ECO:0000256" key="14">
    <source>
        <dbReference type="PIRSR" id="PIRSR618044-2"/>
    </source>
</evidence>
<dbReference type="InterPro" id="IPR015956">
    <property type="entry name" value="Peniciliin-bd_prot_C_sf"/>
</dbReference>
<evidence type="ECO:0000256" key="6">
    <source>
        <dbReference type="ARBA" id="ARBA00022670"/>
    </source>
</evidence>
<feature type="active site" description="Proton acceptor" evidence="13">
    <location>
        <position position="63"/>
    </location>
</feature>
<keyword evidence="11" id="KW-0961">Cell wall biogenesis/degradation</keyword>
<dbReference type="InterPro" id="IPR001967">
    <property type="entry name" value="Peptidase_S11_N"/>
</dbReference>
<evidence type="ECO:0000259" key="17">
    <source>
        <dbReference type="SMART" id="SM00936"/>
    </source>
</evidence>
<dbReference type="SUPFAM" id="SSF69189">
    <property type="entry name" value="Penicillin-binding protein associated domain"/>
    <property type="match status" value="1"/>
</dbReference>
<dbReference type="GO" id="GO:0006508">
    <property type="term" value="P:proteolysis"/>
    <property type="evidence" value="ECO:0007669"/>
    <property type="project" value="UniProtKB-KW"/>
</dbReference>
<reference evidence="18" key="1">
    <citation type="submission" date="2015-09" db="EMBL/GenBank/DDBJ databases">
        <title>Draft Genome Sequences of Two Novel Amoeba-resistant Intranuclear Bacteria, Candidatus Berkiella cookevillensis and Candidatus Berkiella aquae.</title>
        <authorList>
            <person name="Mehari Y.T."/>
            <person name="Arivett B.A."/>
            <person name="Farone A.L."/>
            <person name="Gunderson J.H."/>
            <person name="Farone M.B."/>
        </authorList>
    </citation>
    <scope>NUCLEOTIDE SEQUENCE [LARGE SCALE GENOMIC DNA]</scope>
    <source>
        <strain evidence="18">CC99</strain>
    </source>
</reference>
<dbReference type="GO" id="GO:0009002">
    <property type="term" value="F:serine-type D-Ala-D-Ala carboxypeptidase activity"/>
    <property type="evidence" value="ECO:0007669"/>
    <property type="project" value="UniProtKB-EC"/>
</dbReference>
<protein>
    <recommendedName>
        <fullName evidence="4">serine-type D-Ala-D-Ala carboxypeptidase</fullName>
        <ecNumber evidence="4">3.4.16.4</ecNumber>
    </recommendedName>
</protein>
<gene>
    <name evidence="18" type="primary">dacC</name>
    <name evidence="19" type="ORF">CC99x_003025</name>
    <name evidence="18" type="ORF">CC99x_01437</name>
</gene>
<name>A0A0Q9YRG9_9GAMM</name>
<evidence type="ECO:0000313" key="20">
    <source>
        <dbReference type="Proteomes" id="UP000051494"/>
    </source>
</evidence>
<dbReference type="PRINTS" id="PR00725">
    <property type="entry name" value="DADACBPTASE1"/>
</dbReference>
<comment type="function">
    <text evidence="1">Removes C-terminal D-alanyl residues from sugar-peptide cell wall precursors.</text>
</comment>
<dbReference type="GO" id="GO:0071555">
    <property type="term" value="P:cell wall organization"/>
    <property type="evidence" value="ECO:0007669"/>
    <property type="project" value="UniProtKB-KW"/>
</dbReference>
<evidence type="ECO:0000256" key="1">
    <source>
        <dbReference type="ARBA" id="ARBA00003217"/>
    </source>
</evidence>
<dbReference type="EMBL" id="LKHV02000001">
    <property type="protein sequence ID" value="MCS5707870.1"/>
    <property type="molecule type" value="Genomic_DNA"/>
</dbReference>
<keyword evidence="6" id="KW-0645">Protease</keyword>
<comment type="catalytic activity">
    <reaction evidence="12">
        <text>Preferential cleavage: (Ac)2-L-Lys-D-Ala-|-D-Ala. Also transpeptidation of peptidyl-alanyl moieties that are N-acyl substituents of D-alanine.</text>
        <dbReference type="EC" id="3.4.16.4"/>
    </reaction>
</comment>
<evidence type="ECO:0000256" key="10">
    <source>
        <dbReference type="ARBA" id="ARBA00022984"/>
    </source>
</evidence>
<dbReference type="Gene3D" id="2.60.410.10">
    <property type="entry name" value="D-Ala-D-Ala carboxypeptidase, C-terminal domain"/>
    <property type="match status" value="1"/>
</dbReference>
<organism evidence="18">
    <name type="scientific">Candidatus Berkiella cookevillensis</name>
    <dbReference type="NCBI Taxonomy" id="437022"/>
    <lineage>
        <taxon>Bacteria</taxon>
        <taxon>Pseudomonadati</taxon>
        <taxon>Pseudomonadota</taxon>
        <taxon>Gammaproteobacteria</taxon>
        <taxon>Candidatus Berkiellales</taxon>
        <taxon>Candidatus Berkiellaceae</taxon>
        <taxon>Candidatus Berkiella</taxon>
    </lineage>
</organism>
<evidence type="ECO:0000256" key="9">
    <source>
        <dbReference type="ARBA" id="ARBA00022960"/>
    </source>
</evidence>
<dbReference type="PANTHER" id="PTHR21581:SF6">
    <property type="entry name" value="TRAFFICKING PROTEIN PARTICLE COMPLEX SUBUNIT 12"/>
    <property type="match status" value="1"/>
</dbReference>
<dbReference type="EMBL" id="LKHV01000006">
    <property type="protein sequence ID" value="KRG18552.1"/>
    <property type="molecule type" value="Genomic_DNA"/>
</dbReference>
<dbReference type="RefSeq" id="WP_077065416.1">
    <property type="nucleotide sequence ID" value="NZ_LKHV02000001.1"/>
</dbReference>
<dbReference type="OrthoDB" id="9795979at2"/>
<dbReference type="UniPathway" id="UPA00219"/>
<evidence type="ECO:0000256" key="15">
    <source>
        <dbReference type="RuleBase" id="RU004016"/>
    </source>
</evidence>
<dbReference type="Pfam" id="PF00768">
    <property type="entry name" value="Peptidase_S11"/>
    <property type="match status" value="1"/>
</dbReference>
<evidence type="ECO:0000256" key="7">
    <source>
        <dbReference type="ARBA" id="ARBA00022729"/>
    </source>
</evidence>
<accession>A0A0Q9YRG9</accession>
<feature type="signal peptide" evidence="16">
    <location>
        <begin position="1"/>
        <end position="22"/>
    </location>
</feature>
<dbReference type="InterPro" id="IPR018044">
    <property type="entry name" value="Peptidase_S11"/>
</dbReference>
<dbReference type="InterPro" id="IPR012907">
    <property type="entry name" value="Peptidase_S11_C"/>
</dbReference>
<dbReference type="SMART" id="SM00936">
    <property type="entry name" value="PBP5_C"/>
    <property type="match status" value="1"/>
</dbReference>